<reference evidence="2" key="1">
    <citation type="submission" date="2016-10" db="EMBL/GenBank/DDBJ databases">
        <authorList>
            <person name="Varghese N."/>
            <person name="Submissions S."/>
        </authorList>
    </citation>
    <scope>NUCLEOTIDE SEQUENCE [LARGE SCALE GENOMIC DNA]</scope>
    <source>
        <strain evidence="2">CGMCC 1.11022</strain>
    </source>
</reference>
<dbReference type="EMBL" id="FNEE01000021">
    <property type="protein sequence ID" value="SDK81342.1"/>
    <property type="molecule type" value="Genomic_DNA"/>
</dbReference>
<name>A0A1G9EZ23_9HYPH</name>
<protein>
    <submittedName>
        <fullName evidence="1">Uncharacterized protein</fullName>
    </submittedName>
</protein>
<dbReference type="Proteomes" id="UP000198894">
    <property type="component" value="Unassembled WGS sequence"/>
</dbReference>
<gene>
    <name evidence="1" type="ORF">SAMN05428953_12127</name>
</gene>
<keyword evidence="2" id="KW-1185">Reference proteome</keyword>
<organism evidence="1 2">
    <name type="scientific">Mesorhizobium muleiense</name>
    <dbReference type="NCBI Taxonomy" id="1004279"/>
    <lineage>
        <taxon>Bacteria</taxon>
        <taxon>Pseudomonadati</taxon>
        <taxon>Pseudomonadota</taxon>
        <taxon>Alphaproteobacteria</taxon>
        <taxon>Hyphomicrobiales</taxon>
        <taxon>Phyllobacteriaceae</taxon>
        <taxon>Mesorhizobium</taxon>
    </lineage>
</organism>
<proteinExistence type="predicted"/>
<evidence type="ECO:0000313" key="1">
    <source>
        <dbReference type="EMBL" id="SDK81342.1"/>
    </source>
</evidence>
<accession>A0A1G9EZ23</accession>
<sequence>MVERHPRLWAKQGDIIGALYPMDSLTAEAIDIRAPGTCIVYDPPKE</sequence>
<evidence type="ECO:0000313" key="2">
    <source>
        <dbReference type="Proteomes" id="UP000198894"/>
    </source>
</evidence>
<dbReference type="AlphaFoldDB" id="A0A1G9EZ23"/>